<dbReference type="Pfam" id="PF00126">
    <property type="entry name" value="HTH_1"/>
    <property type="match status" value="1"/>
</dbReference>
<dbReference type="RefSeq" id="WP_379597477.1">
    <property type="nucleotide sequence ID" value="NZ_JBHRTN010000018.1"/>
</dbReference>
<sequence length="297" mass="31948">MEIRHLRAFVAVAETLHFARAAERLDLSPPALTERIQSLEAGVGVQLLRRSRRSVALTDAGQLFLEEARRALEQVQRAEQVARLAGRGERGILTIGFAPSVAFAGVLARAVRNWRASRPEVSLQLREAETLPQIRALAEGRLDIALVRPPFPETPGIVSLALLREPLILALPEAHPLVTDGPVEPKAIASADFIVPDPETAGFVFYTQMLGMRGGFTPRMVPGGRDLIAVVSLVGLGLGLAVVPGSVKECLHLPGVVYRPLAGPPLVGDIAAAFRRNEAAPAARDFIRHLRKLEAAA</sequence>
<reference evidence="7" key="1">
    <citation type="journal article" date="2019" name="Int. J. Syst. Evol. Microbiol.">
        <title>The Global Catalogue of Microorganisms (GCM) 10K type strain sequencing project: providing services to taxonomists for standard genome sequencing and annotation.</title>
        <authorList>
            <consortium name="The Broad Institute Genomics Platform"/>
            <consortium name="The Broad Institute Genome Sequencing Center for Infectious Disease"/>
            <person name="Wu L."/>
            <person name="Ma J."/>
        </authorList>
    </citation>
    <scope>NUCLEOTIDE SEQUENCE [LARGE SCALE GENOMIC DNA]</scope>
    <source>
        <strain evidence="7">KCTC 52094</strain>
    </source>
</reference>
<dbReference type="Gene3D" id="1.10.10.10">
    <property type="entry name" value="Winged helix-like DNA-binding domain superfamily/Winged helix DNA-binding domain"/>
    <property type="match status" value="1"/>
</dbReference>
<dbReference type="Gene3D" id="3.40.190.10">
    <property type="entry name" value="Periplasmic binding protein-like II"/>
    <property type="match status" value="2"/>
</dbReference>
<dbReference type="InterPro" id="IPR005119">
    <property type="entry name" value="LysR_subst-bd"/>
</dbReference>
<dbReference type="PRINTS" id="PR00039">
    <property type="entry name" value="HTHLYSR"/>
</dbReference>
<dbReference type="PANTHER" id="PTHR30346">
    <property type="entry name" value="TRANSCRIPTIONAL DUAL REGULATOR HCAR-RELATED"/>
    <property type="match status" value="1"/>
</dbReference>
<comment type="similarity">
    <text evidence="1">Belongs to the LysR transcriptional regulatory family.</text>
</comment>
<dbReference type="CDD" id="cd08414">
    <property type="entry name" value="PBP2_LTTR_aromatics_like"/>
    <property type="match status" value="1"/>
</dbReference>
<evidence type="ECO:0000313" key="7">
    <source>
        <dbReference type="Proteomes" id="UP001595593"/>
    </source>
</evidence>
<comment type="caution">
    <text evidence="6">The sequence shown here is derived from an EMBL/GenBank/DDBJ whole genome shotgun (WGS) entry which is preliminary data.</text>
</comment>
<organism evidence="6 7">
    <name type="scientific">Teichococcus globiformis</name>
    <dbReference type="NCBI Taxonomy" id="2307229"/>
    <lineage>
        <taxon>Bacteria</taxon>
        <taxon>Pseudomonadati</taxon>
        <taxon>Pseudomonadota</taxon>
        <taxon>Alphaproteobacteria</taxon>
        <taxon>Acetobacterales</taxon>
        <taxon>Roseomonadaceae</taxon>
        <taxon>Roseomonas</taxon>
    </lineage>
</organism>
<dbReference type="InterPro" id="IPR036390">
    <property type="entry name" value="WH_DNA-bd_sf"/>
</dbReference>
<dbReference type="InterPro" id="IPR000847">
    <property type="entry name" value="LysR_HTH_N"/>
</dbReference>
<name>A0ABV7G404_9PROT</name>
<keyword evidence="3" id="KW-0238">DNA-binding</keyword>
<evidence type="ECO:0000256" key="2">
    <source>
        <dbReference type="ARBA" id="ARBA00023015"/>
    </source>
</evidence>
<evidence type="ECO:0000256" key="3">
    <source>
        <dbReference type="ARBA" id="ARBA00023125"/>
    </source>
</evidence>
<keyword evidence="7" id="KW-1185">Reference proteome</keyword>
<dbReference type="Proteomes" id="UP001595593">
    <property type="component" value="Unassembled WGS sequence"/>
</dbReference>
<evidence type="ECO:0000256" key="4">
    <source>
        <dbReference type="ARBA" id="ARBA00023163"/>
    </source>
</evidence>
<proteinExistence type="inferred from homology"/>
<evidence type="ECO:0000259" key="5">
    <source>
        <dbReference type="PROSITE" id="PS50931"/>
    </source>
</evidence>
<protein>
    <submittedName>
        <fullName evidence="6">LysR substrate-binding domain-containing protein</fullName>
    </submittedName>
</protein>
<evidence type="ECO:0000313" key="6">
    <source>
        <dbReference type="EMBL" id="MFC3126264.1"/>
    </source>
</evidence>
<dbReference type="PROSITE" id="PS50931">
    <property type="entry name" value="HTH_LYSR"/>
    <property type="match status" value="1"/>
</dbReference>
<feature type="domain" description="HTH lysR-type" evidence="5">
    <location>
        <begin position="1"/>
        <end position="58"/>
    </location>
</feature>
<accession>A0ABV7G404</accession>
<dbReference type="Pfam" id="PF03466">
    <property type="entry name" value="LysR_substrate"/>
    <property type="match status" value="1"/>
</dbReference>
<dbReference type="SUPFAM" id="SSF53850">
    <property type="entry name" value="Periplasmic binding protein-like II"/>
    <property type="match status" value="1"/>
</dbReference>
<dbReference type="PANTHER" id="PTHR30346:SF17">
    <property type="entry name" value="LYSR FAMILY TRANSCRIPTIONAL REGULATOR"/>
    <property type="match status" value="1"/>
</dbReference>
<dbReference type="InterPro" id="IPR036388">
    <property type="entry name" value="WH-like_DNA-bd_sf"/>
</dbReference>
<evidence type="ECO:0000256" key="1">
    <source>
        <dbReference type="ARBA" id="ARBA00009437"/>
    </source>
</evidence>
<dbReference type="EMBL" id="JBHRTN010000018">
    <property type="protein sequence ID" value="MFC3126264.1"/>
    <property type="molecule type" value="Genomic_DNA"/>
</dbReference>
<keyword evidence="4" id="KW-0804">Transcription</keyword>
<dbReference type="SUPFAM" id="SSF46785">
    <property type="entry name" value="Winged helix' DNA-binding domain"/>
    <property type="match status" value="1"/>
</dbReference>
<keyword evidence="2" id="KW-0805">Transcription regulation</keyword>
<gene>
    <name evidence="6" type="ORF">ACFOD4_14445</name>
</gene>